<gene>
    <name evidence="1" type="ORF">UFOPK3662_02802</name>
</gene>
<organism evidence="1">
    <name type="scientific">freshwater metagenome</name>
    <dbReference type="NCBI Taxonomy" id="449393"/>
    <lineage>
        <taxon>unclassified sequences</taxon>
        <taxon>metagenomes</taxon>
        <taxon>ecological metagenomes</taxon>
    </lineage>
</organism>
<protein>
    <submittedName>
        <fullName evidence="1">Unannotated protein</fullName>
    </submittedName>
</protein>
<accession>A0A6J7KKV7</accession>
<evidence type="ECO:0000313" key="1">
    <source>
        <dbReference type="EMBL" id="CAB4954942.1"/>
    </source>
</evidence>
<sequence length="151" mass="16804">MSKSTASVILISQASLPPWGDDGWRFSAAIQLVSDGPDWLWSDWLRTDEDPSARSVERTGLVLRESAQDRAEDIAAMCFTLLNLEDADSLRPWWGEREARKLHRPALEAVARAQAGTYKLAVIEVASPTIPDATFARLRELGLGTVRFHQT</sequence>
<dbReference type="AlphaFoldDB" id="A0A6J7KKV7"/>
<dbReference type="EMBL" id="CAFBMW010000027">
    <property type="protein sequence ID" value="CAB4954942.1"/>
    <property type="molecule type" value="Genomic_DNA"/>
</dbReference>
<reference evidence="1" key="1">
    <citation type="submission" date="2020-05" db="EMBL/GenBank/DDBJ databases">
        <authorList>
            <person name="Chiriac C."/>
            <person name="Salcher M."/>
            <person name="Ghai R."/>
            <person name="Kavagutti S V."/>
        </authorList>
    </citation>
    <scope>NUCLEOTIDE SEQUENCE</scope>
</reference>
<proteinExistence type="predicted"/>
<name>A0A6J7KKV7_9ZZZZ</name>